<evidence type="ECO:0000259" key="2">
    <source>
        <dbReference type="Pfam" id="PF12552"/>
    </source>
</evidence>
<feature type="compositionally biased region" description="Basic and acidic residues" evidence="1">
    <location>
        <begin position="36"/>
        <end position="46"/>
    </location>
</feature>
<gene>
    <name evidence="5" type="ORF">Fot_41400</name>
</gene>
<name>A0ABD1RJY2_9LAMI</name>
<feature type="region of interest" description="Disordered" evidence="1">
    <location>
        <begin position="1198"/>
        <end position="1345"/>
    </location>
</feature>
<feature type="compositionally biased region" description="Basic and acidic residues" evidence="1">
    <location>
        <begin position="1301"/>
        <end position="1316"/>
    </location>
</feature>
<feature type="region of interest" description="Disordered" evidence="1">
    <location>
        <begin position="1"/>
        <end position="67"/>
    </location>
</feature>
<sequence length="1654" mass="186428">MRRRFKSSSENPSKIRPGRNPGSDNPFDMSKLKRVRFADPEIDKLPNDAQGVSSRKYEATQVTKSDAPKTSEYAYFKKVKNNAGCGHSRATHREDERLESSMFNDHCRETSNASATMNPINKDSRFSFPGEIPGPPDRHPFLSPRVGECNKLSQLRGKDIPNNVKPVDQNLFFSPLKGSQCTEKGIFSAKRQKLLQCVADASFCDIEKLHSKGFDLVSSLLSRLFPKSNENDDSRPSKGDMNNNCKAPTFWESDDLEKGLHLAHTQDWDKDIPENHSGRSREIVLSKWNTSVSDFSLSDYDTETHFGNELVNLDCSSESDMIRSSYTRHNSFFCSPFERYGYAGSCHLEELDEFCCPIEYARYDPHRLLLGWDLQREEDKVDSSIINHDKNLCPGWATSWNIDHRKGIDNMVDAKALCPSSLRSKYYLDFHSLPNYSSTTRATSWNVDQQNDMDNVLDSKALCSSSLCSKYSLDFDSLPNYYSTSFRTRDFGPYIKNECALAEPERFSLALPCTPNYNEAEDCNTKYALESSNVLFSRQDPFLLTNKVSYDKHHRDFELLLLPGGLNMNFRWKCLPTTDSFPGDHLSMFHPWQSPQIDNGSYSSAQMEEDPGETSTPFCEGAFSTHSGSSSFQFSLDKLMDRPLLLDSKKNIRVFVCAHCKRLALRNFWNLCCAFRYGSSISLFEGECAIPGIEMNGIHQNGKNRSFEKTFPGCLGRMVNFFDLNGGVAGNRLLTDKPHRDGSPLSRNRSDVASMTPSNDQIEDKTIVPELNRTGSNRKSNATPIKMLIAQEMSKEIDSKHSPPNVVAKLMGLDALPRQEPDSAAQRSHLRSHPRSHSDIPVSYWEQQNGFFEYVEPNECSDVHEIRKKSQKTNYLRDKSPQKGKYNETTNDKRMALVRQKFVEAKRLSMDEKLRQSKQFQDALEVLNSNKDLFLKCLQEPNSMFSQNLYNLRSIPPPSETKRITILRPSKMVDSNNFAAVGNKDGKQAKKGAYVEQLNGLEKSHLGCSPPVERKIDETPTPPTRIVVLKPSSVRPHDIKDVDSPRSESPRILHGEDFLGDVEDDEKQESKEIAKAFTEQMRETLHRDETLLSSVFSNGYVGDESSFNKSEIEFADGNLSDSEVISPVSRHSWDYVNRFGSPYSSSYSRASYSPESSVCREAKKRLSERWAMMTSNGSCQEQRHVRRSSSTLGEMLALSETKKAVTPKEQCSTNEEPRHSDSLFVSEQTKDENIHNSPRNLSRSKSVPVYSAEFGTRLNVDIPDPDGGKPEVSKEATKTRSGKSTFKGKVSSLFFSRNKKPSKDKSECKDESRSSEIHPGQVGNDGGERLSDERPECLSPVEQDPSIKVAYPNVTGKQGMTSPEIGLSEMKHIASGNPSENQDQPSPISVLDPNFEEDEHTVPESSRFIKPDRHGPELPVHPVRSNLIDKSPPIGSIARTLPSDDLVMDTASSYPLKPSLPSPGAEEEEWFFFVQTLISVAGLDGEEQHDSFLARWHSPESPLDPSLRDKYIDLKDKETLHEAKRRQKRSIRKLVFDCVNAALVDIVGYGPDSCQRAIPCIGASSSSLENASLMMVDQVWARMKILFSGEGRYVWFDCGDDNSLVVESVVRKEVVGIGWDDHLRLEMDNLGKEIEGKLLEELVQDAVVELTGRL</sequence>
<proteinExistence type="predicted"/>
<evidence type="ECO:0008006" key="7">
    <source>
        <dbReference type="Google" id="ProtNLM"/>
    </source>
</evidence>
<organism evidence="5 6">
    <name type="scientific">Forsythia ovata</name>
    <dbReference type="NCBI Taxonomy" id="205694"/>
    <lineage>
        <taxon>Eukaryota</taxon>
        <taxon>Viridiplantae</taxon>
        <taxon>Streptophyta</taxon>
        <taxon>Embryophyta</taxon>
        <taxon>Tracheophyta</taxon>
        <taxon>Spermatophyta</taxon>
        <taxon>Magnoliopsida</taxon>
        <taxon>eudicotyledons</taxon>
        <taxon>Gunneridae</taxon>
        <taxon>Pentapetalae</taxon>
        <taxon>asterids</taxon>
        <taxon>lamiids</taxon>
        <taxon>Lamiales</taxon>
        <taxon>Oleaceae</taxon>
        <taxon>Forsythieae</taxon>
        <taxon>Forsythia</taxon>
    </lineage>
</organism>
<accession>A0ABD1RJY2</accession>
<dbReference type="InterPro" id="IPR032795">
    <property type="entry name" value="DUF3741-assoc"/>
</dbReference>
<protein>
    <recommendedName>
        <fullName evidence="7">DUF4378 domain-containing protein</fullName>
    </recommendedName>
</protein>
<dbReference type="Proteomes" id="UP001604277">
    <property type="component" value="Unassembled WGS sequence"/>
</dbReference>
<feature type="compositionally biased region" description="Polar residues" evidence="1">
    <location>
        <begin position="1235"/>
        <end position="1245"/>
    </location>
</feature>
<evidence type="ECO:0000313" key="6">
    <source>
        <dbReference type="Proteomes" id="UP001604277"/>
    </source>
</evidence>
<keyword evidence="6" id="KW-1185">Reference proteome</keyword>
<feature type="domain" description="DUF3741" evidence="2">
    <location>
        <begin position="899"/>
        <end position="943"/>
    </location>
</feature>
<dbReference type="Pfam" id="PF14309">
    <property type="entry name" value="DUF4378"/>
    <property type="match status" value="1"/>
</dbReference>
<reference evidence="6" key="1">
    <citation type="submission" date="2024-07" db="EMBL/GenBank/DDBJ databases">
        <title>Two chromosome-level genome assemblies of Korean endemic species Abeliophyllum distichum and Forsythia ovata (Oleaceae).</title>
        <authorList>
            <person name="Jang H."/>
        </authorList>
    </citation>
    <scope>NUCLEOTIDE SEQUENCE [LARGE SCALE GENOMIC DNA]</scope>
</reference>
<evidence type="ECO:0000259" key="4">
    <source>
        <dbReference type="Pfam" id="PF14383"/>
    </source>
</evidence>
<feature type="compositionally biased region" description="Basic and acidic residues" evidence="1">
    <location>
        <begin position="1266"/>
        <end position="1278"/>
    </location>
</feature>
<feature type="region of interest" description="Disordered" evidence="1">
    <location>
        <begin position="1404"/>
        <end position="1431"/>
    </location>
</feature>
<feature type="region of interest" description="Disordered" evidence="1">
    <location>
        <begin position="733"/>
        <end position="763"/>
    </location>
</feature>
<dbReference type="InterPro" id="IPR022212">
    <property type="entry name" value="DUF3741"/>
</dbReference>
<feature type="compositionally biased region" description="Polar residues" evidence="1">
    <location>
        <begin position="745"/>
        <end position="760"/>
    </location>
</feature>
<dbReference type="Pfam" id="PF14383">
    <property type="entry name" value="VARLMGL"/>
    <property type="match status" value="1"/>
</dbReference>
<comment type="caution">
    <text evidence="5">The sequence shown here is derived from an EMBL/GenBank/DDBJ whole genome shotgun (WGS) entry which is preliminary data.</text>
</comment>
<evidence type="ECO:0000256" key="1">
    <source>
        <dbReference type="SAM" id="MobiDB-lite"/>
    </source>
</evidence>
<feature type="domain" description="DUF4378" evidence="3">
    <location>
        <begin position="1471"/>
        <end position="1645"/>
    </location>
</feature>
<feature type="compositionally biased region" description="Basic and acidic residues" evidence="1">
    <location>
        <begin position="1407"/>
        <end position="1416"/>
    </location>
</feature>
<dbReference type="EMBL" id="JBFOLJ010000012">
    <property type="protein sequence ID" value="KAL2488108.1"/>
    <property type="molecule type" value="Genomic_DNA"/>
</dbReference>
<feature type="compositionally biased region" description="Basic and acidic residues" evidence="1">
    <location>
        <begin position="1326"/>
        <end position="1336"/>
    </location>
</feature>
<dbReference type="PANTHER" id="PTHR46634:SF3">
    <property type="entry name" value="M REDUCTASE II SUBUNIT GAMMA, PUTATIVE (DUF3741)-RELATED"/>
    <property type="match status" value="1"/>
</dbReference>
<feature type="domain" description="DUF3741" evidence="4">
    <location>
        <begin position="803"/>
        <end position="819"/>
    </location>
</feature>
<dbReference type="Pfam" id="PF12552">
    <property type="entry name" value="DUF3741"/>
    <property type="match status" value="1"/>
</dbReference>
<evidence type="ECO:0000313" key="5">
    <source>
        <dbReference type="EMBL" id="KAL2488108.1"/>
    </source>
</evidence>
<evidence type="ECO:0000259" key="3">
    <source>
        <dbReference type="Pfam" id="PF14309"/>
    </source>
</evidence>
<dbReference type="PANTHER" id="PTHR46634">
    <property type="entry name" value="M REDUCTASE II SUBUNIT GAMMA, PUTATIVE (DUF3741)-RELATED"/>
    <property type="match status" value="1"/>
</dbReference>
<dbReference type="InterPro" id="IPR025486">
    <property type="entry name" value="DUF4378"/>
</dbReference>